<protein>
    <submittedName>
        <fullName evidence="8">Flavocytochrome c</fullName>
    </submittedName>
</protein>
<reference evidence="8 9" key="1">
    <citation type="submission" date="2011-01" db="EMBL/GenBank/DDBJ databases">
        <authorList>
            <person name="Muzny D."/>
            <person name="Qin X."/>
            <person name="Deng J."/>
            <person name="Jiang H."/>
            <person name="Liu Y."/>
            <person name="Qu J."/>
            <person name="Song X.-Z."/>
            <person name="Zhang L."/>
            <person name="Thornton R."/>
            <person name="Coyle M."/>
            <person name="Francisco L."/>
            <person name="Jackson L."/>
            <person name="Javaid M."/>
            <person name="Korchina V."/>
            <person name="Kovar C."/>
            <person name="Mata R."/>
            <person name="Mathew T."/>
            <person name="Ngo R."/>
            <person name="Nguyen L."/>
            <person name="Nguyen N."/>
            <person name="Okwuonu G."/>
            <person name="Ongeri F."/>
            <person name="Pham C."/>
            <person name="Simmons D."/>
            <person name="Wilczek-Boney K."/>
            <person name="Hale W."/>
            <person name="Jakkamsetti A."/>
            <person name="Pham P."/>
            <person name="Ruth R."/>
            <person name="San Lucas F."/>
            <person name="Warren J."/>
            <person name="Zhang J."/>
            <person name="Zhao Z."/>
            <person name="Zhou C."/>
            <person name="Zhu D."/>
            <person name="Lee S."/>
            <person name="Bess C."/>
            <person name="Blankenburg K."/>
            <person name="Forbes L."/>
            <person name="Fu Q."/>
            <person name="Gubbala S."/>
            <person name="Hirani K."/>
            <person name="Jayaseelan J.C."/>
            <person name="Lara F."/>
            <person name="Munidasa M."/>
            <person name="Palculict T."/>
            <person name="Patil S."/>
            <person name="Pu L.-L."/>
            <person name="Saada N."/>
            <person name="Tang L."/>
            <person name="Weissenberger G."/>
            <person name="Zhu Y."/>
            <person name="Hemphill L."/>
            <person name="Shang Y."/>
            <person name="Youmans B."/>
            <person name="Ayvaz T."/>
            <person name="Ross M."/>
            <person name="Santibanez J."/>
            <person name="Aqrawi P."/>
            <person name="Gross S."/>
            <person name="Joshi V."/>
            <person name="Fowler G."/>
            <person name="Nazareth L."/>
            <person name="Reid J."/>
            <person name="Worley K."/>
            <person name="Petrosino J."/>
            <person name="Highlander S."/>
            <person name="Gibbs R."/>
        </authorList>
    </citation>
    <scope>NUCLEOTIDE SEQUENCE [LARGE SCALE GENOMIC DNA]</scope>
    <source>
        <strain evidence="8 9">ATCC 12755</strain>
    </source>
</reference>
<feature type="compositionally biased region" description="Low complexity" evidence="6">
    <location>
        <begin position="40"/>
        <end position="53"/>
    </location>
</feature>
<evidence type="ECO:0000256" key="6">
    <source>
        <dbReference type="SAM" id="MobiDB-lite"/>
    </source>
</evidence>
<dbReference type="GO" id="GO:0010181">
    <property type="term" value="F:FMN binding"/>
    <property type="evidence" value="ECO:0007669"/>
    <property type="project" value="InterPro"/>
</dbReference>
<dbReference type="HOGENOM" id="CLU_011398_4_5_9"/>
<organism evidence="8 9">
    <name type="scientific">Enterococcus casseliflavus ATCC 12755</name>
    <dbReference type="NCBI Taxonomy" id="888066"/>
    <lineage>
        <taxon>Bacteria</taxon>
        <taxon>Bacillati</taxon>
        <taxon>Bacillota</taxon>
        <taxon>Bacilli</taxon>
        <taxon>Lactobacillales</taxon>
        <taxon>Enterococcaceae</taxon>
        <taxon>Enterococcus</taxon>
    </lineage>
</organism>
<comment type="caution">
    <text evidence="8">The sequence shown here is derived from an EMBL/GenBank/DDBJ whole genome shotgun (WGS) entry which is preliminary data.</text>
</comment>
<evidence type="ECO:0000256" key="2">
    <source>
        <dbReference type="ARBA" id="ARBA00022630"/>
    </source>
</evidence>
<accession>F0EK30</accession>
<dbReference type="InterPro" id="IPR036188">
    <property type="entry name" value="FAD/NAD-bd_sf"/>
</dbReference>
<dbReference type="InterPro" id="IPR010960">
    <property type="entry name" value="Flavocytochrome_c"/>
</dbReference>
<keyword evidence="4 5" id="KW-0560">Oxidoreductase</keyword>
<dbReference type="Pfam" id="PF00890">
    <property type="entry name" value="FAD_binding_2"/>
    <property type="match status" value="1"/>
</dbReference>
<dbReference type="GO" id="GO:0033765">
    <property type="term" value="F:steroid dehydrogenase activity, acting on the CH-CH group of donors"/>
    <property type="evidence" value="ECO:0007669"/>
    <property type="project" value="UniProtKB-ARBA"/>
</dbReference>
<dbReference type="PANTHER" id="PTHR43400:SF7">
    <property type="entry name" value="FAD-DEPENDENT OXIDOREDUCTASE 2 FAD BINDING DOMAIN-CONTAINING PROTEIN"/>
    <property type="match status" value="1"/>
</dbReference>
<feature type="compositionally biased region" description="Polar residues" evidence="6">
    <location>
        <begin position="60"/>
        <end position="70"/>
    </location>
</feature>
<name>F0EK30_ENTCA</name>
<dbReference type="SUPFAM" id="SSF56425">
    <property type="entry name" value="Succinate dehydrogenase/fumarate reductase flavoprotein, catalytic domain"/>
    <property type="match status" value="1"/>
</dbReference>
<gene>
    <name evidence="8" type="ORF">HMPREF9087_1772</name>
</gene>
<feature type="domain" description="FAD-dependent oxidoreductase 2 FAD-binding" evidence="7">
    <location>
        <begin position="80"/>
        <end position="501"/>
    </location>
</feature>
<dbReference type="NCBIfam" id="TIGR01813">
    <property type="entry name" value="flavo_cyto_c"/>
    <property type="match status" value="1"/>
</dbReference>
<keyword evidence="3 5" id="KW-0274">FAD</keyword>
<feature type="region of interest" description="Disordered" evidence="6">
    <location>
        <begin position="40"/>
        <end position="72"/>
    </location>
</feature>
<dbReference type="SUPFAM" id="SSF51905">
    <property type="entry name" value="FAD/NAD(P)-binding domain"/>
    <property type="match status" value="1"/>
</dbReference>
<evidence type="ECO:0000313" key="9">
    <source>
        <dbReference type="Proteomes" id="UP000004835"/>
    </source>
</evidence>
<proteinExistence type="inferred from homology"/>
<dbReference type="PRINTS" id="PR00368">
    <property type="entry name" value="FADPNR"/>
</dbReference>
<keyword evidence="2 5" id="KW-0285">Flavoprotein</keyword>
<comment type="cofactor">
    <cofactor evidence="1">
        <name>FAD</name>
        <dbReference type="ChEBI" id="CHEBI:57692"/>
    </cofactor>
</comment>
<dbReference type="PANTHER" id="PTHR43400">
    <property type="entry name" value="FUMARATE REDUCTASE"/>
    <property type="match status" value="1"/>
</dbReference>
<dbReference type="InterPro" id="IPR050315">
    <property type="entry name" value="FAD-oxidoreductase_2"/>
</dbReference>
<dbReference type="FunFam" id="3.90.700.10:FF:000007">
    <property type="entry name" value="NADH-dependent fumarate reductase"/>
    <property type="match status" value="1"/>
</dbReference>
<dbReference type="NCBIfam" id="NF005064">
    <property type="entry name" value="PRK06481.1"/>
    <property type="match status" value="1"/>
</dbReference>
<dbReference type="InterPro" id="IPR027477">
    <property type="entry name" value="Succ_DH/fumarate_Rdtase_cat_sf"/>
</dbReference>
<sequence>MTTMLVFDLEKVLGGIKTMKKIFQTLLVLTSLATLSACGADSQTSSSTSTGSSANEETDATSAASGQEYTDPSELADSYDVVIVGAGGAGMAAAIQAKEAGANPVILEKMPISGGNTLKSSAGMNASETKFQEAEGIEDSNDLFYEETLAGGHNTNDEELLRYFVDHSAEAIDWLDSMGITLDNLTTTGGMSEKRTHRPSDGSAVGEYLVDGLMRNIHELEIPIFVNADVKEINEEDGQVNGVTVEVEGNEQTIDAKAVVVTTGGFGANFDMITEYKPELADYVTTNQEGSTGDGIKMIEALGGQTVDLEQIQIHPTVDQSKSLLITEAVRGEGAILVNQEGERFFNEMETRDKVSEAIIALPEKSATLVFDAGVKERVTAIDFYEQQGLVKSADTIEELAKELDMPEAALAETIATWNSSVAAGEDEAFGRSTAMDNDLSTGPYYAIAIAPGIHHTMGGVKINTNTEVIATDNEIIPGLFAAGEVTGGLHGENRIGGNAVADIIIFGRQAGTKAAEFAQEN</sequence>
<dbReference type="EMBL" id="AEWT01000013">
    <property type="protein sequence ID" value="EGC69488.1"/>
    <property type="molecule type" value="Genomic_DNA"/>
</dbReference>
<dbReference type="Proteomes" id="UP000004835">
    <property type="component" value="Unassembled WGS sequence"/>
</dbReference>
<evidence type="ECO:0000256" key="5">
    <source>
        <dbReference type="RuleBase" id="RU366062"/>
    </source>
</evidence>
<evidence type="ECO:0000313" key="8">
    <source>
        <dbReference type="EMBL" id="EGC69488.1"/>
    </source>
</evidence>
<comment type="similarity">
    <text evidence="5">Belongs to the FAD-dependent oxidoreductase 2 family. FRD/SDH subfamily.</text>
</comment>
<dbReference type="Gene3D" id="3.90.700.10">
    <property type="entry name" value="Succinate dehydrogenase/fumarate reductase flavoprotein, catalytic domain"/>
    <property type="match status" value="1"/>
</dbReference>
<evidence type="ECO:0000256" key="3">
    <source>
        <dbReference type="ARBA" id="ARBA00022827"/>
    </source>
</evidence>
<evidence type="ECO:0000259" key="7">
    <source>
        <dbReference type="Pfam" id="PF00890"/>
    </source>
</evidence>
<dbReference type="Gene3D" id="3.50.50.60">
    <property type="entry name" value="FAD/NAD(P)-binding domain"/>
    <property type="match status" value="1"/>
</dbReference>
<dbReference type="InterPro" id="IPR003953">
    <property type="entry name" value="FAD-dep_OxRdtase_2_FAD-bd"/>
</dbReference>
<evidence type="ECO:0000256" key="1">
    <source>
        <dbReference type="ARBA" id="ARBA00001974"/>
    </source>
</evidence>
<evidence type="ECO:0000256" key="4">
    <source>
        <dbReference type="ARBA" id="ARBA00023002"/>
    </source>
</evidence>
<dbReference type="AlphaFoldDB" id="F0EK30"/>